<comment type="caution">
    <text evidence="2">The sequence shown here is derived from an EMBL/GenBank/DDBJ whole genome shotgun (WGS) entry which is preliminary data.</text>
</comment>
<name>A0ABU6TBN0_9FABA</name>
<protein>
    <submittedName>
        <fullName evidence="2">Uncharacterized protein</fullName>
    </submittedName>
</protein>
<dbReference type="EMBL" id="JASCZI010090758">
    <property type="protein sequence ID" value="MED6146127.1"/>
    <property type="molecule type" value="Genomic_DNA"/>
</dbReference>
<gene>
    <name evidence="2" type="ORF">PIB30_031719</name>
</gene>
<evidence type="ECO:0000313" key="3">
    <source>
        <dbReference type="Proteomes" id="UP001341840"/>
    </source>
</evidence>
<evidence type="ECO:0000313" key="2">
    <source>
        <dbReference type="EMBL" id="MED6146127.1"/>
    </source>
</evidence>
<accession>A0ABU6TBN0</accession>
<sequence length="260" mass="29354">MQDYQHTEEGESSTTPSACKAGAEEEAHPISTCTSLSTSSIAKYLSNESESIIGDDDVEMDAFYDSLDVAAIPMLSSHQKLAITTPSDEEIMQALRSVQGFLSKGASTLLYPEKCSILKAKLDYLSKLSAYHGGISRETSKVISEASQFLTHWSSDYTKAHTKIDSIMSQLLRVDELEMNLESNKKRYLEVVASHKRKREIFEEGKTIKAELDELKKNVPQWEHEHTLAKKTQANIIAEWSRLRETFQNIEKDWNLSELD</sequence>
<evidence type="ECO:0000256" key="1">
    <source>
        <dbReference type="SAM" id="MobiDB-lite"/>
    </source>
</evidence>
<feature type="region of interest" description="Disordered" evidence="1">
    <location>
        <begin position="1"/>
        <end position="24"/>
    </location>
</feature>
<proteinExistence type="predicted"/>
<reference evidence="2 3" key="1">
    <citation type="journal article" date="2023" name="Plants (Basel)">
        <title>Bridging the Gap: Combining Genomics and Transcriptomics Approaches to Understand Stylosanthes scabra, an Orphan Legume from the Brazilian Caatinga.</title>
        <authorList>
            <person name="Ferreira-Neto J.R.C."/>
            <person name="da Silva M.D."/>
            <person name="Binneck E."/>
            <person name="de Melo N.F."/>
            <person name="da Silva R.H."/>
            <person name="de Melo A.L.T.M."/>
            <person name="Pandolfi V."/>
            <person name="Bustamante F.O."/>
            <person name="Brasileiro-Vidal A.C."/>
            <person name="Benko-Iseppon A.M."/>
        </authorList>
    </citation>
    <scope>NUCLEOTIDE SEQUENCE [LARGE SCALE GENOMIC DNA]</scope>
    <source>
        <tissue evidence="2">Leaves</tissue>
    </source>
</reference>
<dbReference type="Proteomes" id="UP001341840">
    <property type="component" value="Unassembled WGS sequence"/>
</dbReference>
<keyword evidence="3" id="KW-1185">Reference proteome</keyword>
<organism evidence="2 3">
    <name type="scientific">Stylosanthes scabra</name>
    <dbReference type="NCBI Taxonomy" id="79078"/>
    <lineage>
        <taxon>Eukaryota</taxon>
        <taxon>Viridiplantae</taxon>
        <taxon>Streptophyta</taxon>
        <taxon>Embryophyta</taxon>
        <taxon>Tracheophyta</taxon>
        <taxon>Spermatophyta</taxon>
        <taxon>Magnoliopsida</taxon>
        <taxon>eudicotyledons</taxon>
        <taxon>Gunneridae</taxon>
        <taxon>Pentapetalae</taxon>
        <taxon>rosids</taxon>
        <taxon>fabids</taxon>
        <taxon>Fabales</taxon>
        <taxon>Fabaceae</taxon>
        <taxon>Papilionoideae</taxon>
        <taxon>50 kb inversion clade</taxon>
        <taxon>dalbergioids sensu lato</taxon>
        <taxon>Dalbergieae</taxon>
        <taxon>Pterocarpus clade</taxon>
        <taxon>Stylosanthes</taxon>
    </lineage>
</organism>